<dbReference type="PANTHER" id="PTHR31376">
    <property type="entry name" value="OS09G0467300 PROTEIN-RELATED"/>
    <property type="match status" value="1"/>
</dbReference>
<feature type="transmembrane region" description="Helical" evidence="7">
    <location>
        <begin position="162"/>
        <end position="182"/>
    </location>
</feature>
<feature type="transmembrane region" description="Helical" evidence="7">
    <location>
        <begin position="26"/>
        <end position="44"/>
    </location>
</feature>
<keyword evidence="6 7" id="KW-0472">Membrane</keyword>
<feature type="transmembrane region" description="Helical" evidence="7">
    <location>
        <begin position="328"/>
        <end position="346"/>
    </location>
</feature>
<dbReference type="GO" id="GO:0015211">
    <property type="term" value="F:purine nucleoside transmembrane transporter activity"/>
    <property type="evidence" value="ECO:0007669"/>
    <property type="project" value="UniProtKB-UniRule"/>
</dbReference>
<dbReference type="AlphaFoldDB" id="A0AAV7EPJ6"/>
<comment type="subcellular location">
    <subcellularLocation>
        <location evidence="1 7">Membrane</location>
        <topology evidence="1 7">Multi-pass membrane protein</topology>
    </subcellularLocation>
</comment>
<evidence type="ECO:0000313" key="9">
    <source>
        <dbReference type="EMBL" id="KAG9450750.1"/>
    </source>
</evidence>
<feature type="transmembrane region" description="Helical" evidence="7">
    <location>
        <begin position="194"/>
        <end position="219"/>
    </location>
</feature>
<feature type="transmembrane region" description="Helical" evidence="7">
    <location>
        <begin position="231"/>
        <end position="253"/>
    </location>
</feature>
<feature type="transmembrane region" description="Helical" evidence="7">
    <location>
        <begin position="64"/>
        <end position="86"/>
    </location>
</feature>
<evidence type="ECO:0000256" key="8">
    <source>
        <dbReference type="SAM" id="MobiDB-lite"/>
    </source>
</evidence>
<name>A0AAV7EPJ6_ARIFI</name>
<dbReference type="InterPro" id="IPR030182">
    <property type="entry name" value="PUP_plant"/>
</dbReference>
<evidence type="ECO:0000256" key="3">
    <source>
        <dbReference type="ARBA" id="ARBA00022448"/>
    </source>
</evidence>
<evidence type="ECO:0000256" key="1">
    <source>
        <dbReference type="ARBA" id="ARBA00004141"/>
    </source>
</evidence>
<dbReference type="GO" id="GO:0005345">
    <property type="term" value="F:purine nucleobase transmembrane transporter activity"/>
    <property type="evidence" value="ECO:0007669"/>
    <property type="project" value="UniProtKB-UniRule"/>
</dbReference>
<dbReference type="Proteomes" id="UP000825729">
    <property type="component" value="Unassembled WGS sequence"/>
</dbReference>
<dbReference type="InterPro" id="IPR037185">
    <property type="entry name" value="EmrE-like"/>
</dbReference>
<evidence type="ECO:0000256" key="2">
    <source>
        <dbReference type="ARBA" id="ARBA00006213"/>
    </source>
</evidence>
<feature type="compositionally biased region" description="Basic and acidic residues" evidence="8">
    <location>
        <begin position="9"/>
        <end position="22"/>
    </location>
</feature>
<evidence type="ECO:0000256" key="6">
    <source>
        <dbReference type="ARBA" id="ARBA00023136"/>
    </source>
</evidence>
<evidence type="ECO:0000256" key="7">
    <source>
        <dbReference type="RuleBase" id="RU368015"/>
    </source>
</evidence>
<dbReference type="GO" id="GO:0016020">
    <property type="term" value="C:membrane"/>
    <property type="evidence" value="ECO:0007669"/>
    <property type="project" value="UniProtKB-SubCell"/>
</dbReference>
<dbReference type="PANTHER" id="PTHR31376:SF105">
    <property type="entry name" value="PURINE PERMEASE-RELATED"/>
    <property type="match status" value="1"/>
</dbReference>
<feature type="region of interest" description="Disordered" evidence="8">
    <location>
        <begin position="1"/>
        <end position="23"/>
    </location>
</feature>
<protein>
    <recommendedName>
        <fullName evidence="7">Probable purine permease</fullName>
    </recommendedName>
</protein>
<feature type="transmembrane region" description="Helical" evidence="7">
    <location>
        <begin position="273"/>
        <end position="294"/>
    </location>
</feature>
<evidence type="ECO:0000256" key="4">
    <source>
        <dbReference type="ARBA" id="ARBA00022692"/>
    </source>
</evidence>
<reference evidence="9 10" key="1">
    <citation type="submission" date="2021-07" db="EMBL/GenBank/DDBJ databases">
        <title>The Aristolochia fimbriata genome: insights into angiosperm evolution, floral development and chemical biosynthesis.</title>
        <authorList>
            <person name="Jiao Y."/>
        </authorList>
    </citation>
    <scope>NUCLEOTIDE SEQUENCE [LARGE SCALE GENOMIC DNA]</scope>
    <source>
        <strain evidence="9">IBCAS-2021</strain>
        <tissue evidence="9">Leaf</tissue>
    </source>
</reference>
<dbReference type="SUPFAM" id="SSF103481">
    <property type="entry name" value="Multidrug resistance efflux transporter EmrE"/>
    <property type="match status" value="1"/>
</dbReference>
<evidence type="ECO:0000313" key="10">
    <source>
        <dbReference type="Proteomes" id="UP000825729"/>
    </source>
</evidence>
<comment type="caution">
    <text evidence="9">The sequence shown here is derived from an EMBL/GenBank/DDBJ whole genome shotgun (WGS) entry which is preliminary data.</text>
</comment>
<dbReference type="EMBL" id="JAINDJ010000004">
    <property type="protein sequence ID" value="KAG9450750.1"/>
    <property type="molecule type" value="Genomic_DNA"/>
</dbReference>
<gene>
    <name evidence="9" type="ORF">H6P81_010715</name>
</gene>
<keyword evidence="5 7" id="KW-1133">Transmembrane helix</keyword>
<dbReference type="Pfam" id="PF16913">
    <property type="entry name" value="PUNUT"/>
    <property type="match status" value="1"/>
</dbReference>
<feature type="transmembrane region" description="Helical" evidence="7">
    <location>
        <begin position="133"/>
        <end position="155"/>
    </location>
</feature>
<keyword evidence="3 7" id="KW-0813">Transport</keyword>
<comment type="similarity">
    <text evidence="2 7">Belongs to the purine permeases (TC 2.A.7.14) family.</text>
</comment>
<keyword evidence="10" id="KW-1185">Reference proteome</keyword>
<evidence type="ECO:0000256" key="5">
    <source>
        <dbReference type="ARBA" id="ARBA00022989"/>
    </source>
</evidence>
<feature type="transmembrane region" description="Helical" evidence="7">
    <location>
        <begin position="106"/>
        <end position="127"/>
    </location>
</feature>
<proteinExistence type="inferred from homology"/>
<organism evidence="9 10">
    <name type="scientific">Aristolochia fimbriata</name>
    <name type="common">White veined hardy Dutchman's pipe vine</name>
    <dbReference type="NCBI Taxonomy" id="158543"/>
    <lineage>
        <taxon>Eukaryota</taxon>
        <taxon>Viridiplantae</taxon>
        <taxon>Streptophyta</taxon>
        <taxon>Embryophyta</taxon>
        <taxon>Tracheophyta</taxon>
        <taxon>Spermatophyta</taxon>
        <taxon>Magnoliopsida</taxon>
        <taxon>Magnoliidae</taxon>
        <taxon>Piperales</taxon>
        <taxon>Aristolochiaceae</taxon>
        <taxon>Aristolochia</taxon>
    </lineage>
</organism>
<accession>A0AAV7EPJ6</accession>
<sequence>MEVDGEIEVADHQTQRSGDGEQRTPGVLMTNMLLLFLNISLLALGNAGGPLLLRLYYLQGGSRIWFTSLLLTGGWPIMLIPLVVSYFQRRRRRRSSTKVFLIGRRLFMAAAFVGVILGLDNFMYAYGLSKLPVSTASLIMSTQLMFNAVFAFLVVKQRFSPFSINSLFLLTLGAVVLGLHSSSDMPATESRSKYILGFFITLGSAALYGVMLPLLQLAYTKSENHNTYTHVIEVQTVMSISATAFSAIGMAVNNDFQAVGREISAFGLGDVKYIVVVVSGAVMWQFFFLGLTGVVSCSSSLLAGVVEAALLPATQILAVIFFHEKFNAGKGIALALSLWGLGSYFYGEKLKMKRQRENPV</sequence>
<keyword evidence="4 7" id="KW-0812">Transmembrane</keyword>
<feature type="transmembrane region" description="Helical" evidence="7">
    <location>
        <begin position="301"/>
        <end position="322"/>
    </location>
</feature>